<feature type="transmembrane region" description="Helical" evidence="27">
    <location>
        <begin position="323"/>
        <end position="347"/>
    </location>
</feature>
<dbReference type="InterPro" id="IPR010606">
    <property type="entry name" value="Mib_Herc2"/>
</dbReference>
<dbReference type="AlphaFoldDB" id="A0AAD8YVZ9"/>
<evidence type="ECO:0000313" key="31">
    <source>
        <dbReference type="Proteomes" id="UP001239994"/>
    </source>
</evidence>
<comment type="catalytic activity">
    <reaction evidence="23">
        <text>menadiol + (2E,6E,10E)-geranylgeranyl diphosphate = menaquinol-4 + diphosphate</text>
        <dbReference type="Rhea" id="RHEA:74083"/>
        <dbReference type="ChEBI" id="CHEBI:6746"/>
        <dbReference type="ChEBI" id="CHEBI:33019"/>
        <dbReference type="ChEBI" id="CHEBI:58756"/>
        <dbReference type="ChEBI" id="CHEBI:193091"/>
    </reaction>
    <physiologicalReaction direction="left-to-right" evidence="23">
        <dbReference type="Rhea" id="RHEA:74084"/>
    </physiologicalReaction>
</comment>
<evidence type="ECO:0000256" key="4">
    <source>
        <dbReference type="ARBA" id="ARBA00004863"/>
    </source>
</evidence>
<evidence type="ECO:0000256" key="24">
    <source>
        <dbReference type="ARBA" id="ARBA00049890"/>
    </source>
</evidence>
<comment type="caution">
    <text evidence="30">The sequence shown here is derived from an EMBL/GenBank/DDBJ whole genome shotgun (WGS) entry which is preliminary data.</text>
</comment>
<keyword evidence="17" id="KW-0833">Ubl conjugation pathway</keyword>
<dbReference type="SUPFAM" id="SSF57850">
    <property type="entry name" value="RING/U-box"/>
    <property type="match status" value="1"/>
</dbReference>
<dbReference type="Pfam" id="PF01040">
    <property type="entry name" value="UbiA"/>
    <property type="match status" value="1"/>
</dbReference>
<comment type="pathway">
    <text evidence="5">Protein modification; protein ubiquitination.</text>
</comment>
<evidence type="ECO:0000256" key="22">
    <source>
        <dbReference type="ARBA" id="ARBA00034524"/>
    </source>
</evidence>
<evidence type="ECO:0000256" key="8">
    <source>
        <dbReference type="ARBA" id="ARBA00022428"/>
    </source>
</evidence>
<name>A0AAD8YVZ9_9TELE</name>
<dbReference type="InterPro" id="IPR026046">
    <property type="entry name" value="UBIAD1"/>
</dbReference>
<evidence type="ECO:0000256" key="17">
    <source>
        <dbReference type="ARBA" id="ARBA00022786"/>
    </source>
</evidence>
<keyword evidence="11" id="KW-0808">Transferase</keyword>
<dbReference type="InterPro" id="IPR037252">
    <property type="entry name" value="Mib_Herc2_sf"/>
</dbReference>
<keyword evidence="20" id="KW-0496">Mitochondrion</keyword>
<dbReference type="GO" id="GO:0008412">
    <property type="term" value="F:4-hydroxybenzoate polyprenyltransferase activity"/>
    <property type="evidence" value="ECO:0007669"/>
    <property type="project" value="UniProtKB-EC"/>
</dbReference>
<keyword evidence="19 27" id="KW-1133">Transmembrane helix</keyword>
<dbReference type="EC" id="2.5.1.39" evidence="22"/>
<dbReference type="PROSITE" id="PS50135">
    <property type="entry name" value="ZF_ZZ_2"/>
    <property type="match status" value="1"/>
</dbReference>
<dbReference type="GO" id="GO:0016567">
    <property type="term" value="P:protein ubiquitination"/>
    <property type="evidence" value="ECO:0007669"/>
    <property type="project" value="InterPro"/>
</dbReference>
<dbReference type="GO" id="GO:0012505">
    <property type="term" value="C:endomembrane system"/>
    <property type="evidence" value="ECO:0007669"/>
    <property type="project" value="UniProtKB-ARBA"/>
</dbReference>
<feature type="transmembrane region" description="Helical" evidence="27">
    <location>
        <begin position="139"/>
        <end position="160"/>
    </location>
</feature>
<keyword evidence="15" id="KW-0677">Repeat</keyword>
<evidence type="ECO:0000256" key="12">
    <source>
        <dbReference type="ARBA" id="ARBA00022688"/>
    </source>
</evidence>
<evidence type="ECO:0000256" key="9">
    <source>
        <dbReference type="ARBA" id="ARBA00022490"/>
    </source>
</evidence>
<evidence type="ECO:0000256" key="21">
    <source>
        <dbReference type="ARBA" id="ARBA00023136"/>
    </source>
</evidence>
<dbReference type="Pfam" id="PF00569">
    <property type="entry name" value="ZZ"/>
    <property type="match status" value="1"/>
</dbReference>
<evidence type="ECO:0000313" key="30">
    <source>
        <dbReference type="EMBL" id="KAK1786894.1"/>
    </source>
</evidence>
<evidence type="ECO:0000256" key="14">
    <source>
        <dbReference type="ARBA" id="ARBA00022723"/>
    </source>
</evidence>
<dbReference type="PROSITE" id="PS51416">
    <property type="entry name" value="MIB_HERC2"/>
    <property type="match status" value="2"/>
</dbReference>
<evidence type="ECO:0000256" key="11">
    <source>
        <dbReference type="ARBA" id="ARBA00022679"/>
    </source>
</evidence>
<dbReference type="PANTHER" id="PTHR24202:SF4">
    <property type="entry name" value="E3 UBIQUITIN-PROTEIN LIGASE MIB2-RELATED"/>
    <property type="match status" value="1"/>
</dbReference>
<evidence type="ECO:0000256" key="1">
    <source>
        <dbReference type="ARBA" id="ARBA00004225"/>
    </source>
</evidence>
<feature type="transmembrane region" description="Helical" evidence="27">
    <location>
        <begin position="208"/>
        <end position="231"/>
    </location>
</feature>
<dbReference type="GO" id="GO:0006744">
    <property type="term" value="P:ubiquinone biosynthetic process"/>
    <property type="evidence" value="ECO:0007669"/>
    <property type="project" value="UniProtKB-KW"/>
</dbReference>
<evidence type="ECO:0000256" key="2">
    <source>
        <dbReference type="ARBA" id="ARBA00004496"/>
    </source>
</evidence>
<keyword evidence="16 25" id="KW-0863">Zinc-finger</keyword>
<keyword evidence="9" id="KW-0963">Cytoplasm</keyword>
<gene>
    <name evidence="30" type="ORF">P4O66_017276</name>
</gene>
<dbReference type="InterPro" id="IPR040847">
    <property type="entry name" value="SH3_15"/>
</dbReference>
<dbReference type="FunFam" id="3.30.60.90:FF:000004">
    <property type="entry name" value="Putative E3 ubiquitin-protein ligase MIB2"/>
    <property type="match status" value="1"/>
</dbReference>
<organism evidence="30 31">
    <name type="scientific">Electrophorus voltai</name>
    <dbReference type="NCBI Taxonomy" id="2609070"/>
    <lineage>
        <taxon>Eukaryota</taxon>
        <taxon>Metazoa</taxon>
        <taxon>Chordata</taxon>
        <taxon>Craniata</taxon>
        <taxon>Vertebrata</taxon>
        <taxon>Euteleostomi</taxon>
        <taxon>Actinopterygii</taxon>
        <taxon>Neopterygii</taxon>
        <taxon>Teleostei</taxon>
        <taxon>Ostariophysi</taxon>
        <taxon>Gymnotiformes</taxon>
        <taxon>Gymnotoidei</taxon>
        <taxon>Gymnotidae</taxon>
        <taxon>Electrophorus</taxon>
    </lineage>
</organism>
<evidence type="ECO:0000256" key="13">
    <source>
        <dbReference type="ARBA" id="ARBA00022692"/>
    </source>
</evidence>
<evidence type="ECO:0000256" key="23">
    <source>
        <dbReference type="ARBA" id="ARBA00048185"/>
    </source>
</evidence>
<dbReference type="SUPFAM" id="SSF159034">
    <property type="entry name" value="Mib/herc2 domain-like"/>
    <property type="match status" value="2"/>
</dbReference>
<comment type="similarity">
    <text evidence="6">Belongs to the UbiA prenyltransferase family.</text>
</comment>
<dbReference type="InterPro" id="IPR043145">
    <property type="entry name" value="Znf_ZZ_sf"/>
</dbReference>
<sequence>MAAGQKKTSAKTHVLAGSNGLNGAKSPGVTPVEGNRNTKISRVAKMALDMQDKCAAYVLALRPWSFSASLTPVALGSALAYKLEGSVDLVVLLVCAVAVLVVHGAGNLVNTYYDFSKGIDHKKSDDRTLVDRILEPQDVVMFGAVLYSVGCLCATLLYFLSTLRLEHLALIYFGGLSSSFLYTGGIGLKYVALGDVVILITFGPLAVMFAHAVQVGYLSVLPLVYAVPLALNTEAILHSNNTRDMDSDRQAGIVTLAILVGPALSYVIYNLLLFVPYVLFCILATRYTISMALPLLTLPMAFPLERQFRSQHYSKIPQKTAKLNVLLGLFYVFGIILAPQGSLPLLAGQIYSAFLVLEKASGTLKGGQTWPEEVEPHEHKSTVTPDPSPESPLLGPLAPAPARARAPAPAGRKRGGEARGSSPPARGVMEVGVRVVRGVDWKWGNQDDGEGHVGTVVEVGRQGSTTTPDKTVVVQWDSGTRTNYRTGYQGAYDLLLYDNAQIEFSFFQRHGASSRLLMLASLHLGLPAPPGVRHSNIICDSCKKHGIMGMRWKCKVCFDYDLCTHCYMNNKHDLSHAFERYETAHSQPTSLTPRQNLARIILKGIFQGVKVIRGPDWDWGNQDGGEGKVGKVVDIRGWDQESGRSVASVTWANGTTNVYRMGHKGKVDLKYVTDGQGGYYYKEHLPKLGEHTELQRQESADSHTFQQGDKVKCLLEVDILRQMQEGHGGWNPKMAEYICRIGTVHRITDRGDVRVQYSNNIRWTFHPGALTKVNTFAVGELVRVLDDTESVKRLQAGHGEWTDSMASALGEVGKVLKVYADGDLRVAFGGQTWTFNPACLSAQPGEVDANLMTAENPSESGSKSRREAAESVAAPPSQSPSSFGMLL</sequence>
<evidence type="ECO:0000256" key="15">
    <source>
        <dbReference type="ARBA" id="ARBA00022737"/>
    </source>
</evidence>
<dbReference type="GO" id="GO:0004842">
    <property type="term" value="F:ubiquitin-protein transferase activity"/>
    <property type="evidence" value="ECO:0007669"/>
    <property type="project" value="InterPro"/>
</dbReference>
<dbReference type="GO" id="GO:0008270">
    <property type="term" value="F:zinc ion binding"/>
    <property type="evidence" value="ECO:0007669"/>
    <property type="project" value="UniProtKB-KW"/>
</dbReference>
<dbReference type="Gene3D" id="2.30.30.40">
    <property type="entry name" value="SH3 Domains"/>
    <property type="match status" value="2"/>
</dbReference>
<feature type="compositionally biased region" description="Low complexity" evidence="26">
    <location>
        <begin position="870"/>
        <end position="887"/>
    </location>
</feature>
<dbReference type="Gene3D" id="3.30.60.90">
    <property type="match status" value="1"/>
</dbReference>
<dbReference type="Gene3D" id="1.20.120.1780">
    <property type="entry name" value="UbiA prenyltransferase"/>
    <property type="match status" value="1"/>
</dbReference>
<evidence type="ECO:0000256" key="18">
    <source>
        <dbReference type="ARBA" id="ARBA00022833"/>
    </source>
</evidence>
<keyword evidence="8" id="KW-0474">Menaquinone biosynthesis</keyword>
<feature type="region of interest" description="Disordered" evidence="26">
    <location>
        <begin position="852"/>
        <end position="887"/>
    </location>
</feature>
<dbReference type="CDD" id="cd02339">
    <property type="entry name" value="ZZ_Mind_bomb"/>
    <property type="match status" value="1"/>
</dbReference>
<dbReference type="EMBL" id="JAROKS010000024">
    <property type="protein sequence ID" value="KAK1786894.1"/>
    <property type="molecule type" value="Genomic_DNA"/>
</dbReference>
<evidence type="ECO:0000256" key="5">
    <source>
        <dbReference type="ARBA" id="ARBA00004906"/>
    </source>
</evidence>
<feature type="domain" description="MIB/HERC2" evidence="29">
    <location>
        <begin position="597"/>
        <end position="675"/>
    </location>
</feature>
<proteinExistence type="inferred from homology"/>
<evidence type="ECO:0000256" key="27">
    <source>
        <dbReference type="SAM" id="Phobius"/>
    </source>
</evidence>
<evidence type="ECO:0000256" key="20">
    <source>
        <dbReference type="ARBA" id="ARBA00023128"/>
    </source>
</evidence>
<comment type="pathway">
    <text evidence="3">Cofactor biosynthesis; ubiquinone biosynthesis.</text>
</comment>
<protein>
    <recommendedName>
        <fullName evidence="7">UbiA prenyltransferase domain-containing protein 1</fullName>
        <ecNumber evidence="22">2.5.1.39</ecNumber>
    </recommendedName>
</protein>
<dbReference type="Pfam" id="PF06701">
    <property type="entry name" value="MIB_HERC2"/>
    <property type="match status" value="2"/>
</dbReference>
<accession>A0AAD8YVZ9</accession>
<reference evidence="30" key="1">
    <citation type="submission" date="2023-03" db="EMBL/GenBank/DDBJ databases">
        <title>Electrophorus voltai genome.</title>
        <authorList>
            <person name="Bian C."/>
        </authorList>
    </citation>
    <scope>NUCLEOTIDE SEQUENCE</scope>
    <source>
        <strain evidence="30">CB-2022</strain>
        <tissue evidence="30">Muscle</tissue>
    </source>
</reference>
<dbReference type="InterPro" id="IPR042056">
    <property type="entry name" value="MIB1/2_ZZ"/>
</dbReference>
<feature type="compositionally biased region" description="Low complexity" evidence="26">
    <location>
        <begin position="391"/>
        <end position="410"/>
    </location>
</feature>
<dbReference type="FunFam" id="2.30.30.40:FF:000078">
    <property type="entry name" value="Putative e3 ubiquitin-protein ligase mib2"/>
    <property type="match status" value="1"/>
</dbReference>
<keyword evidence="13 27" id="KW-0812">Transmembrane</keyword>
<dbReference type="Pfam" id="PF18346">
    <property type="entry name" value="SH3_15"/>
    <property type="match status" value="2"/>
</dbReference>
<evidence type="ECO:0000256" key="3">
    <source>
        <dbReference type="ARBA" id="ARBA00004749"/>
    </source>
</evidence>
<comment type="catalytic activity">
    <reaction evidence="24">
        <text>all-trans-decaprenyl diphosphate + 4-hydroxybenzoate = 4-hydroxy-3-(all-trans-decaprenyl)benzoate + diphosphate</text>
        <dbReference type="Rhea" id="RHEA:44564"/>
        <dbReference type="ChEBI" id="CHEBI:17879"/>
        <dbReference type="ChEBI" id="CHEBI:33019"/>
        <dbReference type="ChEBI" id="CHEBI:60721"/>
        <dbReference type="ChEBI" id="CHEBI:84503"/>
        <dbReference type="EC" id="2.5.1.39"/>
    </reaction>
    <physiologicalReaction direction="left-to-right" evidence="24">
        <dbReference type="Rhea" id="RHEA:44565"/>
    </physiologicalReaction>
</comment>
<evidence type="ECO:0000256" key="10">
    <source>
        <dbReference type="ARBA" id="ARBA00022602"/>
    </source>
</evidence>
<evidence type="ECO:0000256" key="16">
    <source>
        <dbReference type="ARBA" id="ARBA00022771"/>
    </source>
</evidence>
<feature type="domain" description="MIB/HERC2" evidence="29">
    <location>
        <begin position="420"/>
        <end position="500"/>
    </location>
</feature>
<dbReference type="InterPro" id="IPR000433">
    <property type="entry name" value="Znf_ZZ"/>
</dbReference>
<evidence type="ECO:0000259" key="28">
    <source>
        <dbReference type="PROSITE" id="PS50135"/>
    </source>
</evidence>
<evidence type="ECO:0000256" key="6">
    <source>
        <dbReference type="ARBA" id="ARBA00005985"/>
    </source>
</evidence>
<feature type="domain" description="ZZ-type" evidence="28">
    <location>
        <begin position="534"/>
        <end position="586"/>
    </location>
</feature>
<keyword evidence="12" id="KW-0831">Ubiquinone biosynthesis</keyword>
<evidence type="ECO:0000256" key="7">
    <source>
        <dbReference type="ARBA" id="ARBA00021416"/>
    </source>
</evidence>
<dbReference type="GO" id="GO:0009234">
    <property type="term" value="P:menaquinone biosynthetic process"/>
    <property type="evidence" value="ECO:0007669"/>
    <property type="project" value="UniProtKB-KW"/>
</dbReference>
<feature type="transmembrane region" description="Helical" evidence="27">
    <location>
        <begin position="89"/>
        <end position="109"/>
    </location>
</feature>
<keyword evidence="10" id="KW-0637">Prenyltransferase</keyword>
<dbReference type="Proteomes" id="UP001239994">
    <property type="component" value="Unassembled WGS sequence"/>
</dbReference>
<dbReference type="CDD" id="cd13962">
    <property type="entry name" value="PT_UbiA_UBIAD1"/>
    <property type="match status" value="1"/>
</dbReference>
<dbReference type="PANTHER" id="PTHR24202">
    <property type="entry name" value="E3 UBIQUITIN-PROTEIN LIGASE MIB2"/>
    <property type="match status" value="1"/>
</dbReference>
<dbReference type="PROSITE" id="PS01357">
    <property type="entry name" value="ZF_ZZ_1"/>
    <property type="match status" value="1"/>
</dbReference>
<feature type="transmembrane region" description="Helical" evidence="27">
    <location>
        <begin position="275"/>
        <end position="302"/>
    </location>
</feature>
<feature type="region of interest" description="Disordered" evidence="26">
    <location>
        <begin position="366"/>
        <end position="426"/>
    </location>
</feature>
<comment type="subcellular location">
    <subcellularLocation>
        <location evidence="2">Cytoplasm</location>
    </subcellularLocation>
    <subcellularLocation>
        <location evidence="1">Mitochondrion membrane</location>
        <topology evidence="1">Multi-pass membrane protein</topology>
    </subcellularLocation>
</comment>
<evidence type="ECO:0000256" key="19">
    <source>
        <dbReference type="ARBA" id="ARBA00022989"/>
    </source>
</evidence>
<feature type="transmembrane region" description="Helical" evidence="27">
    <location>
        <begin position="251"/>
        <end position="269"/>
    </location>
</feature>
<dbReference type="GO" id="GO:0031966">
    <property type="term" value="C:mitochondrial membrane"/>
    <property type="evidence" value="ECO:0007669"/>
    <property type="project" value="UniProtKB-SubCell"/>
</dbReference>
<dbReference type="GO" id="GO:0042373">
    <property type="term" value="P:vitamin K metabolic process"/>
    <property type="evidence" value="ECO:0007669"/>
    <property type="project" value="UniProtKB-ARBA"/>
</dbReference>
<dbReference type="SMART" id="SM00291">
    <property type="entry name" value="ZnF_ZZ"/>
    <property type="match status" value="1"/>
</dbReference>
<evidence type="ECO:0000256" key="25">
    <source>
        <dbReference type="PROSITE-ProRule" id="PRU00228"/>
    </source>
</evidence>
<dbReference type="InterPro" id="IPR044878">
    <property type="entry name" value="UbiA_sf"/>
</dbReference>
<evidence type="ECO:0000259" key="29">
    <source>
        <dbReference type="PROSITE" id="PS51416"/>
    </source>
</evidence>
<keyword evidence="21 27" id="KW-0472">Membrane</keyword>
<dbReference type="Gene3D" id="1.10.357.140">
    <property type="entry name" value="UbiA prenyltransferase"/>
    <property type="match status" value="1"/>
</dbReference>
<feature type="region of interest" description="Disordered" evidence="26">
    <location>
        <begin position="1"/>
        <end position="35"/>
    </location>
</feature>
<evidence type="ECO:0000256" key="26">
    <source>
        <dbReference type="SAM" id="MobiDB-lite"/>
    </source>
</evidence>
<keyword evidence="31" id="KW-1185">Reference proteome</keyword>
<dbReference type="InterPro" id="IPR000537">
    <property type="entry name" value="UbiA_prenyltransferase"/>
</dbReference>
<keyword evidence="14" id="KW-0479">Metal-binding</keyword>
<comment type="pathway">
    <text evidence="4">Quinol/quinone metabolism; menaquinone biosynthesis.</text>
</comment>
<dbReference type="FunFam" id="1.10.357.140:FF:000005">
    <property type="entry name" value="UbiA prenyltransferase domain-containing protein 1"/>
    <property type="match status" value="1"/>
</dbReference>
<keyword evidence="18" id="KW-0862">Zinc</keyword>
<dbReference type="FunFam" id="2.30.30.40:FF:000044">
    <property type="entry name" value="E3 ubiquitin-protein ligase MIB2, putative"/>
    <property type="match status" value="1"/>
</dbReference>